<dbReference type="RefSeq" id="WP_229681149.1">
    <property type="nucleotide sequence ID" value="NZ_BMKW01000002.1"/>
</dbReference>
<evidence type="ECO:0000313" key="3">
    <source>
        <dbReference type="Proteomes" id="UP000661507"/>
    </source>
</evidence>
<dbReference type="EMBL" id="BMKW01000002">
    <property type="protein sequence ID" value="GGJ06037.1"/>
    <property type="molecule type" value="Genomic_DNA"/>
</dbReference>
<accession>A0A917KCI4</accession>
<dbReference type="Pfam" id="PF06835">
    <property type="entry name" value="LptC"/>
    <property type="match status" value="1"/>
</dbReference>
<proteinExistence type="predicted"/>
<sequence length="240" mass="26253">MSGRDEPTPQPAPAVPLRAVATERGPAVVSRHMLPPSRRRWAPSAGQIARRRFAVRVAKWFLPLAGVGLLLAIAVWPELDRMEDRARVSFRRVIQAQPEAVRLVEPRYQGLDEQNRPFTVTATVATQTEDPDIVDLDRPRADVLLTDGSWVLLESNQGRFDKGRHLLDLSGDVTLWQDGGNLLVTAAAQVQLQEGSASGDKPVAAQGPFGTLVSEGFRLLDRGQVVIFTGRSRAVLEGGQ</sequence>
<evidence type="ECO:0000313" key="2">
    <source>
        <dbReference type="EMBL" id="GGJ06037.1"/>
    </source>
</evidence>
<dbReference type="Gene3D" id="2.60.450.10">
    <property type="entry name" value="Lipopolysaccharide (LPS) transport protein A like domain"/>
    <property type="match status" value="1"/>
</dbReference>
<reference evidence="2" key="2">
    <citation type="submission" date="2020-09" db="EMBL/GenBank/DDBJ databases">
        <authorList>
            <person name="Sun Q."/>
            <person name="Zhou Y."/>
        </authorList>
    </citation>
    <scope>NUCLEOTIDE SEQUENCE</scope>
    <source>
        <strain evidence="2">CGMCC 1.3617</strain>
    </source>
</reference>
<reference evidence="2" key="1">
    <citation type="journal article" date="2014" name="Int. J. Syst. Evol. Microbiol.">
        <title>Complete genome sequence of Corynebacterium casei LMG S-19264T (=DSM 44701T), isolated from a smear-ripened cheese.</title>
        <authorList>
            <consortium name="US DOE Joint Genome Institute (JGI-PGF)"/>
            <person name="Walter F."/>
            <person name="Albersmeier A."/>
            <person name="Kalinowski J."/>
            <person name="Ruckert C."/>
        </authorList>
    </citation>
    <scope>NUCLEOTIDE SEQUENCE</scope>
    <source>
        <strain evidence="2">CGMCC 1.3617</strain>
    </source>
</reference>
<evidence type="ECO:0000256" key="1">
    <source>
        <dbReference type="SAM" id="Phobius"/>
    </source>
</evidence>
<dbReference type="Proteomes" id="UP000661507">
    <property type="component" value="Unassembled WGS sequence"/>
</dbReference>
<organism evidence="2 3">
    <name type="scientific">Neoroseomonas lacus</name>
    <dbReference type="NCBI Taxonomy" id="287609"/>
    <lineage>
        <taxon>Bacteria</taxon>
        <taxon>Pseudomonadati</taxon>
        <taxon>Pseudomonadota</taxon>
        <taxon>Alphaproteobacteria</taxon>
        <taxon>Acetobacterales</taxon>
        <taxon>Acetobacteraceae</taxon>
        <taxon>Neoroseomonas</taxon>
    </lineage>
</organism>
<feature type="transmembrane region" description="Helical" evidence="1">
    <location>
        <begin position="60"/>
        <end position="77"/>
    </location>
</feature>
<comment type="caution">
    <text evidence="2">The sequence shown here is derived from an EMBL/GenBank/DDBJ whole genome shotgun (WGS) entry which is preliminary data.</text>
</comment>
<dbReference type="AlphaFoldDB" id="A0A917KCI4"/>
<keyword evidence="1" id="KW-0472">Membrane</keyword>
<name>A0A917KCI4_9PROT</name>
<gene>
    <name evidence="2" type="ORF">GCM10011320_11000</name>
</gene>
<keyword evidence="1" id="KW-1133">Transmembrane helix</keyword>
<protein>
    <recommendedName>
        <fullName evidence="4">LPS export ABC transporter periplasmic protein LptC</fullName>
    </recommendedName>
</protein>
<evidence type="ECO:0008006" key="4">
    <source>
        <dbReference type="Google" id="ProtNLM"/>
    </source>
</evidence>
<keyword evidence="3" id="KW-1185">Reference proteome</keyword>
<dbReference type="InterPro" id="IPR010664">
    <property type="entry name" value="LipoPS_assembly_LptC-rel"/>
</dbReference>
<keyword evidence="1" id="KW-0812">Transmembrane</keyword>